<dbReference type="AlphaFoldDB" id="A0A089L5V7"/>
<organism evidence="1 2">
    <name type="scientific">Paenibacillus borealis</name>
    <dbReference type="NCBI Taxonomy" id="160799"/>
    <lineage>
        <taxon>Bacteria</taxon>
        <taxon>Bacillati</taxon>
        <taxon>Bacillota</taxon>
        <taxon>Bacilli</taxon>
        <taxon>Bacillales</taxon>
        <taxon>Paenibacillaceae</taxon>
        <taxon>Paenibacillus</taxon>
    </lineage>
</organism>
<proteinExistence type="predicted"/>
<name>A0A089L5V7_PAEBO</name>
<protein>
    <submittedName>
        <fullName evidence="1">Uncharacterized protein</fullName>
    </submittedName>
</protein>
<reference evidence="1" key="1">
    <citation type="submission" date="2014-08" db="EMBL/GenBank/DDBJ databases">
        <title>Comparative genomics of the Paenibacillus odorifer group.</title>
        <authorList>
            <person name="den Bakker H.C."/>
            <person name="Tsai Y.-C.Y.-C."/>
            <person name="Martin N."/>
            <person name="Korlach J."/>
            <person name="Wiedmann M."/>
        </authorList>
    </citation>
    <scope>NUCLEOTIDE SEQUENCE [LARGE SCALE GENOMIC DNA]</scope>
    <source>
        <strain evidence="1">DSM 13188</strain>
    </source>
</reference>
<keyword evidence="2" id="KW-1185">Reference proteome</keyword>
<dbReference type="EMBL" id="CP009285">
    <property type="protein sequence ID" value="AIQ56177.1"/>
    <property type="molecule type" value="Genomic_DNA"/>
</dbReference>
<dbReference type="Proteomes" id="UP000029518">
    <property type="component" value="Chromosome"/>
</dbReference>
<accession>A0A089L5V7</accession>
<sequence>MEIKLPKSLFDKFEAADLDMEVSLAWVLGYVRHEFTQQLDSGLLDFSFNEYITIDIPDDIIQQLRFHIHPEVSLDQIAHFLCLLAFALGGNE</sequence>
<gene>
    <name evidence="1" type="ORF">PBOR_03805</name>
</gene>
<dbReference type="HOGENOM" id="CLU_2410439_0_0_9"/>
<evidence type="ECO:0000313" key="2">
    <source>
        <dbReference type="Proteomes" id="UP000029518"/>
    </source>
</evidence>
<evidence type="ECO:0000313" key="1">
    <source>
        <dbReference type="EMBL" id="AIQ56177.1"/>
    </source>
</evidence>
<dbReference type="KEGG" id="pbd:PBOR_03805"/>